<organism evidence="3 4">
    <name type="scientific">Jaminaea rosea</name>
    <dbReference type="NCBI Taxonomy" id="1569628"/>
    <lineage>
        <taxon>Eukaryota</taxon>
        <taxon>Fungi</taxon>
        <taxon>Dikarya</taxon>
        <taxon>Basidiomycota</taxon>
        <taxon>Ustilaginomycotina</taxon>
        <taxon>Exobasidiomycetes</taxon>
        <taxon>Microstromatales</taxon>
        <taxon>Microstromatales incertae sedis</taxon>
        <taxon>Jaminaea</taxon>
    </lineage>
</organism>
<feature type="domain" description="RlpA-like protein double-psi beta-barrel" evidence="2">
    <location>
        <begin position="45"/>
        <end position="96"/>
    </location>
</feature>
<dbReference type="Pfam" id="PF03330">
    <property type="entry name" value="DPBB_1"/>
    <property type="match status" value="1"/>
</dbReference>
<evidence type="ECO:0000256" key="1">
    <source>
        <dbReference type="ARBA" id="ARBA00022729"/>
    </source>
</evidence>
<dbReference type="InterPro" id="IPR009009">
    <property type="entry name" value="RlpA-like_DPBB"/>
</dbReference>
<dbReference type="GeneID" id="37026130"/>
<evidence type="ECO:0000313" key="4">
    <source>
        <dbReference type="Proteomes" id="UP000245884"/>
    </source>
</evidence>
<evidence type="ECO:0000259" key="2">
    <source>
        <dbReference type="Pfam" id="PF03330"/>
    </source>
</evidence>
<gene>
    <name evidence="3" type="ORF">BDZ90DRAFT_217216</name>
</gene>
<dbReference type="PANTHER" id="PTHR31836">
    <property type="match status" value="1"/>
</dbReference>
<dbReference type="RefSeq" id="XP_025364313.1">
    <property type="nucleotide sequence ID" value="XM_025504307.1"/>
</dbReference>
<proteinExistence type="predicted"/>
<dbReference type="AlphaFoldDB" id="A0A316UZG8"/>
<protein>
    <recommendedName>
        <fullName evidence="2">RlpA-like protein double-psi beta-barrel domain-containing protein</fullName>
    </recommendedName>
</protein>
<reference evidence="3 4" key="1">
    <citation type="journal article" date="2018" name="Mol. Biol. Evol.">
        <title>Broad Genomic Sampling Reveals a Smut Pathogenic Ancestry of the Fungal Clade Ustilaginomycotina.</title>
        <authorList>
            <person name="Kijpornyongpan T."/>
            <person name="Mondo S.J."/>
            <person name="Barry K."/>
            <person name="Sandor L."/>
            <person name="Lee J."/>
            <person name="Lipzen A."/>
            <person name="Pangilinan J."/>
            <person name="LaButti K."/>
            <person name="Hainaut M."/>
            <person name="Henrissat B."/>
            <person name="Grigoriev I.V."/>
            <person name="Spatafora J.W."/>
            <person name="Aime M.C."/>
        </authorList>
    </citation>
    <scope>NUCLEOTIDE SEQUENCE [LARGE SCALE GENOMIC DNA]</scope>
    <source>
        <strain evidence="3 4">MCA 5214</strain>
    </source>
</reference>
<feature type="non-terminal residue" evidence="3">
    <location>
        <position position="1"/>
    </location>
</feature>
<dbReference type="PANTHER" id="PTHR31836:SF28">
    <property type="entry name" value="SRCR DOMAIN-CONTAINING PROTEIN-RELATED"/>
    <property type="match status" value="1"/>
</dbReference>
<dbReference type="STRING" id="1569628.A0A316UZG8"/>
<dbReference type="InterPro" id="IPR051477">
    <property type="entry name" value="Expansin_CellWall"/>
</dbReference>
<name>A0A316UZG8_9BASI</name>
<dbReference type="Gene3D" id="2.40.40.10">
    <property type="entry name" value="RlpA-like domain"/>
    <property type="match status" value="1"/>
</dbReference>
<accession>A0A316UZG8</accession>
<dbReference type="OrthoDB" id="623670at2759"/>
<dbReference type="SUPFAM" id="SSF50685">
    <property type="entry name" value="Barwin-like endoglucanases"/>
    <property type="match status" value="1"/>
</dbReference>
<keyword evidence="4" id="KW-1185">Reference proteome</keyword>
<keyword evidence="1" id="KW-0732">Signal</keyword>
<evidence type="ECO:0000313" key="3">
    <source>
        <dbReference type="EMBL" id="PWN29701.1"/>
    </source>
</evidence>
<sequence length="106" mass="11195">NGKATFWGPGMGACGWTRKETDLVAALPIGLWNKLGGTITNGNIVCGHKLKVSNGKVAVTVEITDQCGSCEDVHLDLSPAAFDQLGPKEKGILDISWGWIGPVPHQ</sequence>
<dbReference type="EMBL" id="KZ819663">
    <property type="protein sequence ID" value="PWN29701.1"/>
    <property type="molecule type" value="Genomic_DNA"/>
</dbReference>
<dbReference type="CDD" id="cd22191">
    <property type="entry name" value="DPBB_RlpA_EXP_N-like"/>
    <property type="match status" value="1"/>
</dbReference>
<dbReference type="Proteomes" id="UP000245884">
    <property type="component" value="Unassembled WGS sequence"/>
</dbReference>
<dbReference type="InterPro" id="IPR036908">
    <property type="entry name" value="RlpA-like_sf"/>
</dbReference>